<dbReference type="Gene3D" id="2.40.50.140">
    <property type="entry name" value="Nucleic acid-binding proteins"/>
    <property type="match status" value="1"/>
</dbReference>
<gene>
    <name evidence="11" type="ORF">SAMN04244572_00914</name>
</gene>
<dbReference type="GO" id="GO:0008233">
    <property type="term" value="F:peptidase activity"/>
    <property type="evidence" value="ECO:0007669"/>
    <property type="project" value="UniProtKB-KW"/>
</dbReference>
<evidence type="ECO:0000256" key="6">
    <source>
        <dbReference type="SAM" id="Phobius"/>
    </source>
</evidence>
<feature type="transmembrane region" description="Helical" evidence="6">
    <location>
        <begin position="329"/>
        <end position="348"/>
    </location>
</feature>
<keyword evidence="11" id="KW-0645">Protease</keyword>
<keyword evidence="2 6" id="KW-0812">Transmembrane</keyword>
<protein>
    <submittedName>
        <fullName evidence="11">Membrane-bound serine protease (ClpP class)</fullName>
    </submittedName>
</protein>
<dbReference type="GO" id="GO:0006508">
    <property type="term" value="P:proteolysis"/>
    <property type="evidence" value="ECO:0007669"/>
    <property type="project" value="UniProtKB-KW"/>
</dbReference>
<dbReference type="PANTHER" id="PTHR33507:SF4">
    <property type="entry name" value="NODULATION COMPETITIVENESS PROTEIN NFED"/>
    <property type="match status" value="1"/>
</dbReference>
<dbReference type="EMBL" id="FNYQ01000009">
    <property type="protein sequence ID" value="SEI57318.1"/>
    <property type="molecule type" value="Genomic_DNA"/>
</dbReference>
<evidence type="ECO:0000259" key="10">
    <source>
        <dbReference type="Pfam" id="PF25145"/>
    </source>
</evidence>
<dbReference type="RefSeq" id="WP_090730306.1">
    <property type="nucleotide sequence ID" value="NZ_FNYQ01000009.1"/>
</dbReference>
<evidence type="ECO:0000259" key="8">
    <source>
        <dbReference type="Pfam" id="PF01957"/>
    </source>
</evidence>
<evidence type="ECO:0000259" key="9">
    <source>
        <dbReference type="Pfam" id="PF24961"/>
    </source>
</evidence>
<evidence type="ECO:0000256" key="2">
    <source>
        <dbReference type="ARBA" id="ARBA00022692"/>
    </source>
</evidence>
<keyword evidence="7" id="KW-0732">Signal</keyword>
<proteinExistence type="predicted"/>
<dbReference type="Gene3D" id="3.90.226.10">
    <property type="entry name" value="2-enoyl-CoA Hydratase, Chain A, domain 1"/>
    <property type="match status" value="1"/>
</dbReference>
<feature type="transmembrane region" description="Helical" evidence="6">
    <location>
        <begin position="253"/>
        <end position="274"/>
    </location>
</feature>
<feature type="transmembrane region" description="Helical" evidence="6">
    <location>
        <begin position="360"/>
        <end position="381"/>
    </location>
</feature>
<dbReference type="AlphaFoldDB" id="A0A1H6RNC0"/>
<dbReference type="InterPro" id="IPR056739">
    <property type="entry name" value="NfeD_membrane"/>
</dbReference>
<name>A0A1H6RNC0_9GAMM</name>
<dbReference type="InterPro" id="IPR056738">
    <property type="entry name" value="NfeD1b_N"/>
</dbReference>
<dbReference type="InterPro" id="IPR012340">
    <property type="entry name" value="NA-bd_OB-fold"/>
</dbReference>
<dbReference type="Proteomes" id="UP000199250">
    <property type="component" value="Unassembled WGS sequence"/>
</dbReference>
<dbReference type="PANTHER" id="PTHR33507">
    <property type="entry name" value="INNER MEMBRANE PROTEIN YBBJ"/>
    <property type="match status" value="1"/>
</dbReference>
<dbReference type="SUPFAM" id="SSF141322">
    <property type="entry name" value="NfeD domain-like"/>
    <property type="match status" value="1"/>
</dbReference>
<sequence length="459" mass="46598">MPAPARCLCRALALLLLAALPVLAAPPPVAVLAVDGAIGPASADYLVRGLARAAEEGAQLVVLRIDTPGGLDTSMRAIIKAILASPVPVASYVAPSGARAASAGTYILYASHVAAMAPGTNLGAATPVQIGGLPGLPPPPDDPRAKGKGPPPPEPADALGRKQINDAAAYIRGLAQLRGRNADWAERAVREAVSLSAREALGLGVIDHLAVDLPDLLRQLDGKSFAVAGGTATLHTAGAAAVLHEPDWRTRTLAVIANPSVALILMMLGVYGLFFEFSNPGIGLGGVLGGICLVLALYALQLLPVSYAGAGLILLGVVFMTAEAFLPSFGVLGIGGVVAFVIGALILIDTEVPGFGIPLPLILTLAVVSAGLIAFIVGMALKARHRALQSGDAGLVGSLTAVIAVEAGDPLAGWVQLQGERWQVRSPAPLKPGQAVRVVARQGLLLDVAVAERPTPQGD</sequence>
<keyword evidence="11" id="KW-0378">Hydrolase</keyword>
<evidence type="ECO:0000313" key="11">
    <source>
        <dbReference type="EMBL" id="SEI57318.1"/>
    </source>
</evidence>
<dbReference type="OrthoDB" id="5289056at2"/>
<feature type="signal peptide" evidence="7">
    <location>
        <begin position="1"/>
        <end position="24"/>
    </location>
</feature>
<feature type="chain" id="PRO_5011679841" evidence="7">
    <location>
        <begin position="25"/>
        <end position="459"/>
    </location>
</feature>
<dbReference type="InterPro" id="IPR052165">
    <property type="entry name" value="Membrane_assoc_protease"/>
</dbReference>
<dbReference type="InterPro" id="IPR029045">
    <property type="entry name" value="ClpP/crotonase-like_dom_sf"/>
</dbReference>
<dbReference type="InterPro" id="IPR002810">
    <property type="entry name" value="NfeD-like_C"/>
</dbReference>
<dbReference type="Pfam" id="PF01957">
    <property type="entry name" value="NfeD"/>
    <property type="match status" value="1"/>
</dbReference>
<feature type="transmembrane region" description="Helical" evidence="6">
    <location>
        <begin position="281"/>
        <end position="299"/>
    </location>
</feature>
<dbReference type="SUPFAM" id="SSF52096">
    <property type="entry name" value="ClpP/crotonase"/>
    <property type="match status" value="1"/>
</dbReference>
<keyword evidence="4 6" id="KW-0472">Membrane</keyword>
<feature type="domain" description="NfeD integral membrane" evidence="9">
    <location>
        <begin position="261"/>
        <end position="377"/>
    </location>
</feature>
<evidence type="ECO:0000256" key="4">
    <source>
        <dbReference type="ARBA" id="ARBA00023136"/>
    </source>
</evidence>
<dbReference type="Pfam" id="PF25145">
    <property type="entry name" value="NfeD1b_N"/>
    <property type="match status" value="1"/>
</dbReference>
<reference evidence="11 12" key="1">
    <citation type="submission" date="2016-10" db="EMBL/GenBank/DDBJ databases">
        <authorList>
            <person name="de Groot N.N."/>
        </authorList>
    </citation>
    <scope>NUCLEOTIDE SEQUENCE [LARGE SCALE GENOMIC DNA]</scope>
    <source>
        <strain evidence="11 12">DSM 373</strain>
    </source>
</reference>
<evidence type="ECO:0000313" key="12">
    <source>
        <dbReference type="Proteomes" id="UP000199250"/>
    </source>
</evidence>
<evidence type="ECO:0000256" key="1">
    <source>
        <dbReference type="ARBA" id="ARBA00004141"/>
    </source>
</evidence>
<feature type="domain" description="NfeD1b N-terminal" evidence="10">
    <location>
        <begin position="29"/>
        <end position="129"/>
    </location>
</feature>
<dbReference type="CDD" id="cd07020">
    <property type="entry name" value="Clp_protease_NfeD_1"/>
    <property type="match status" value="1"/>
</dbReference>
<dbReference type="GO" id="GO:0016020">
    <property type="term" value="C:membrane"/>
    <property type="evidence" value="ECO:0007669"/>
    <property type="project" value="UniProtKB-SubCell"/>
</dbReference>
<dbReference type="FunFam" id="3.90.226.10:FF:000089">
    <property type="entry name" value="Membrane-bound serine protease"/>
    <property type="match status" value="1"/>
</dbReference>
<accession>A0A1H6RNC0</accession>
<feature type="domain" description="NfeD-like C-terminal" evidence="8">
    <location>
        <begin position="402"/>
        <end position="448"/>
    </location>
</feature>
<dbReference type="Pfam" id="PF24961">
    <property type="entry name" value="NfeD_membrane"/>
    <property type="match status" value="1"/>
</dbReference>
<keyword evidence="3 6" id="KW-1133">Transmembrane helix</keyword>
<feature type="transmembrane region" description="Helical" evidence="6">
    <location>
        <begin position="305"/>
        <end position="322"/>
    </location>
</feature>
<comment type="subcellular location">
    <subcellularLocation>
        <location evidence="1">Membrane</location>
        <topology evidence="1">Multi-pass membrane protein</topology>
    </subcellularLocation>
</comment>
<feature type="region of interest" description="Disordered" evidence="5">
    <location>
        <begin position="128"/>
        <end position="159"/>
    </location>
</feature>
<evidence type="ECO:0000256" key="3">
    <source>
        <dbReference type="ARBA" id="ARBA00022989"/>
    </source>
</evidence>
<evidence type="ECO:0000256" key="7">
    <source>
        <dbReference type="SAM" id="SignalP"/>
    </source>
</evidence>
<evidence type="ECO:0000256" key="5">
    <source>
        <dbReference type="SAM" id="MobiDB-lite"/>
    </source>
</evidence>
<organism evidence="11 12">
    <name type="scientific">Azotobacter beijerinckii</name>
    <dbReference type="NCBI Taxonomy" id="170623"/>
    <lineage>
        <taxon>Bacteria</taxon>
        <taxon>Pseudomonadati</taxon>
        <taxon>Pseudomonadota</taxon>
        <taxon>Gammaproteobacteria</taxon>
        <taxon>Pseudomonadales</taxon>
        <taxon>Pseudomonadaceae</taxon>
        <taxon>Azotobacter</taxon>
    </lineage>
</organism>